<dbReference type="OrthoDB" id="9941048at2"/>
<evidence type="ECO:0000313" key="1">
    <source>
        <dbReference type="EMBL" id="KAB2334248.1"/>
    </source>
</evidence>
<comment type="caution">
    <text evidence="1">The sequence shown here is derived from an EMBL/GenBank/DDBJ whole genome shotgun (WGS) entry which is preliminary data.</text>
</comment>
<sequence length="74" mass="9240">MKFHDDINEAFKPLKDFVSEFMEDKEANETISQYMYMFHDEEETHYKHFGSREYFRINHEGKARGKLENWRDWE</sequence>
<reference evidence="1 2" key="1">
    <citation type="journal article" date="2014" name="Arch. Microbiol.">
        <title>Bacillus mesophilum sp. nov., strain IITR-54T, a novel 4-chlorobiphenyl dechlorinating bacterium.</title>
        <authorList>
            <person name="Manickam N."/>
            <person name="Singh N.K."/>
            <person name="Bajaj A."/>
            <person name="Kumar R.M."/>
            <person name="Kaur G."/>
            <person name="Kaur N."/>
            <person name="Bala M."/>
            <person name="Kumar A."/>
            <person name="Mayilraj S."/>
        </authorList>
    </citation>
    <scope>NUCLEOTIDE SEQUENCE [LARGE SCALE GENOMIC DNA]</scope>
    <source>
        <strain evidence="1 2">IITR-54</strain>
    </source>
</reference>
<dbReference type="EMBL" id="WBOT01000002">
    <property type="protein sequence ID" value="KAB2334248.1"/>
    <property type="molecule type" value="Genomic_DNA"/>
</dbReference>
<name>A0A7V7RNX3_9BACI</name>
<gene>
    <name evidence="1" type="ORF">F7732_09260</name>
</gene>
<evidence type="ECO:0000313" key="2">
    <source>
        <dbReference type="Proteomes" id="UP000441354"/>
    </source>
</evidence>
<protein>
    <submittedName>
        <fullName evidence="1">Uncharacterized protein</fullName>
    </submittedName>
</protein>
<keyword evidence="2" id="KW-1185">Reference proteome</keyword>
<organism evidence="1 2">
    <name type="scientific">Bacillus mesophilum</name>
    <dbReference type="NCBI Taxonomy" id="1071718"/>
    <lineage>
        <taxon>Bacteria</taxon>
        <taxon>Bacillati</taxon>
        <taxon>Bacillota</taxon>
        <taxon>Bacilli</taxon>
        <taxon>Bacillales</taxon>
        <taxon>Bacillaceae</taxon>
        <taxon>Bacillus</taxon>
    </lineage>
</organism>
<accession>A0A7V7RNX3</accession>
<dbReference type="AlphaFoldDB" id="A0A7V7RNX3"/>
<proteinExistence type="predicted"/>
<dbReference type="Proteomes" id="UP000441354">
    <property type="component" value="Unassembled WGS sequence"/>
</dbReference>
<dbReference type="RefSeq" id="WP_151573562.1">
    <property type="nucleotide sequence ID" value="NZ_WBOT01000002.1"/>
</dbReference>